<gene>
    <name evidence="1" type="ORF">HJG60_011737</name>
</gene>
<evidence type="ECO:0008006" key="3">
    <source>
        <dbReference type="Google" id="ProtNLM"/>
    </source>
</evidence>
<proteinExistence type="predicted"/>
<evidence type="ECO:0000313" key="1">
    <source>
        <dbReference type="EMBL" id="KAF6100035.1"/>
    </source>
</evidence>
<comment type="caution">
    <text evidence="1">The sequence shown here is derived from an EMBL/GenBank/DDBJ whole genome shotgun (WGS) entry which is preliminary data.</text>
</comment>
<dbReference type="Proteomes" id="UP000664940">
    <property type="component" value="Unassembled WGS sequence"/>
</dbReference>
<sequence length="123" mass="14405">MELTFDPATSLLGLYPKNPETPIPKNLCNSMFTAMLFTIAKSWKQPKCPSVNEWIKKLWYIYTMEHYAAEIKKELLPFVTAWMELESQVVKDKYHMILPISGTLSTKQTSKQNRTRDMEKRTN</sequence>
<protein>
    <recommendedName>
        <fullName evidence="3">DUF1725 domain-containing protein</fullName>
    </recommendedName>
</protein>
<reference evidence="1 2" key="1">
    <citation type="journal article" date="2020" name="Nature">
        <title>Six reference-quality genomes reveal evolution of bat adaptations.</title>
        <authorList>
            <person name="Jebb D."/>
            <person name="Huang Z."/>
            <person name="Pippel M."/>
            <person name="Hughes G.M."/>
            <person name="Lavrichenko K."/>
            <person name="Devanna P."/>
            <person name="Winkler S."/>
            <person name="Jermiin L.S."/>
            <person name="Skirmuntt E.C."/>
            <person name="Katzourakis A."/>
            <person name="Burkitt-Gray L."/>
            <person name="Ray D.A."/>
            <person name="Sullivan K.A.M."/>
            <person name="Roscito J.G."/>
            <person name="Kirilenko B.M."/>
            <person name="Davalos L.M."/>
            <person name="Corthals A.P."/>
            <person name="Power M.L."/>
            <person name="Jones G."/>
            <person name="Ransome R.D."/>
            <person name="Dechmann D.K.N."/>
            <person name="Locatelli A.G."/>
            <person name="Puechmaille S.J."/>
            <person name="Fedrigo O."/>
            <person name="Jarvis E.D."/>
            <person name="Hiller M."/>
            <person name="Vernes S.C."/>
            <person name="Myers E.W."/>
            <person name="Teeling E.C."/>
        </authorList>
    </citation>
    <scope>NUCLEOTIDE SEQUENCE [LARGE SCALE GENOMIC DNA]</scope>
    <source>
        <strain evidence="1">Bat1K_MPI-CBG_1</strain>
    </source>
</reference>
<dbReference type="EMBL" id="JABVXQ010000007">
    <property type="protein sequence ID" value="KAF6100035.1"/>
    <property type="molecule type" value="Genomic_DNA"/>
</dbReference>
<evidence type="ECO:0000313" key="2">
    <source>
        <dbReference type="Proteomes" id="UP000664940"/>
    </source>
</evidence>
<accession>A0A833ZU91</accession>
<name>A0A833ZU91_9CHIR</name>
<dbReference type="AlphaFoldDB" id="A0A833ZU91"/>
<organism evidence="1 2">
    <name type="scientific">Phyllostomus discolor</name>
    <name type="common">pale spear-nosed bat</name>
    <dbReference type="NCBI Taxonomy" id="89673"/>
    <lineage>
        <taxon>Eukaryota</taxon>
        <taxon>Metazoa</taxon>
        <taxon>Chordata</taxon>
        <taxon>Craniata</taxon>
        <taxon>Vertebrata</taxon>
        <taxon>Euteleostomi</taxon>
        <taxon>Mammalia</taxon>
        <taxon>Eutheria</taxon>
        <taxon>Laurasiatheria</taxon>
        <taxon>Chiroptera</taxon>
        <taxon>Yangochiroptera</taxon>
        <taxon>Phyllostomidae</taxon>
        <taxon>Phyllostominae</taxon>
        <taxon>Phyllostomus</taxon>
    </lineage>
</organism>